<gene>
    <name evidence="2" type="ORF">BAY60_18920</name>
</gene>
<feature type="compositionally biased region" description="Polar residues" evidence="1">
    <location>
        <begin position="304"/>
        <end position="319"/>
    </location>
</feature>
<dbReference type="Pfam" id="PF13814">
    <property type="entry name" value="Replic_Relax"/>
    <property type="match status" value="1"/>
</dbReference>
<feature type="compositionally biased region" description="Pro residues" evidence="1">
    <location>
        <begin position="330"/>
        <end position="341"/>
    </location>
</feature>
<dbReference type="OrthoDB" id="2562278at2"/>
<dbReference type="InterPro" id="IPR025855">
    <property type="entry name" value="Replic_Relax"/>
</dbReference>
<evidence type="ECO:0000313" key="2">
    <source>
        <dbReference type="EMBL" id="PXY25448.1"/>
    </source>
</evidence>
<keyword evidence="3" id="KW-1185">Reference proteome</keyword>
<name>A0A2V4AVW3_9PSEU</name>
<dbReference type="EMBL" id="MASW01000003">
    <property type="protein sequence ID" value="PXY25448.1"/>
    <property type="molecule type" value="Genomic_DNA"/>
</dbReference>
<evidence type="ECO:0000256" key="1">
    <source>
        <dbReference type="SAM" id="MobiDB-lite"/>
    </source>
</evidence>
<feature type="region of interest" description="Disordered" evidence="1">
    <location>
        <begin position="300"/>
        <end position="347"/>
    </location>
</feature>
<evidence type="ECO:0000313" key="3">
    <source>
        <dbReference type="Proteomes" id="UP000249915"/>
    </source>
</evidence>
<reference evidence="2 3" key="1">
    <citation type="submission" date="2016-07" db="EMBL/GenBank/DDBJ databases">
        <title>Draft genome sequence of Prauserella muralis DSM 45305, isolated from a mould-covered wall in an indoor environment.</title>
        <authorList>
            <person name="Ruckert C."/>
            <person name="Albersmeier A."/>
            <person name="Jiang C.-L."/>
            <person name="Jiang Y."/>
            <person name="Kalinowski J."/>
            <person name="Schneider O."/>
            <person name="Winkler A."/>
            <person name="Zotchev S.B."/>
        </authorList>
    </citation>
    <scope>NUCLEOTIDE SEQUENCE [LARGE SCALE GENOMIC DNA]</scope>
    <source>
        <strain evidence="2 3">DSM 45305</strain>
    </source>
</reference>
<feature type="compositionally biased region" description="Basic and acidic residues" evidence="1">
    <location>
        <begin position="320"/>
        <end position="329"/>
    </location>
</feature>
<dbReference type="AlphaFoldDB" id="A0A2V4AVW3"/>
<proteinExistence type="predicted"/>
<dbReference type="Proteomes" id="UP000249915">
    <property type="component" value="Unassembled WGS sequence"/>
</dbReference>
<accession>A0A2V4AVW3</accession>
<organism evidence="2 3">
    <name type="scientific">Prauserella muralis</name>
    <dbReference type="NCBI Taxonomy" id="588067"/>
    <lineage>
        <taxon>Bacteria</taxon>
        <taxon>Bacillati</taxon>
        <taxon>Actinomycetota</taxon>
        <taxon>Actinomycetes</taxon>
        <taxon>Pseudonocardiales</taxon>
        <taxon>Pseudonocardiaceae</taxon>
        <taxon>Prauserella</taxon>
    </lineage>
</organism>
<dbReference type="RefSeq" id="WP_112282573.1">
    <property type="nucleotide sequence ID" value="NZ_MASW01000003.1"/>
</dbReference>
<feature type="region of interest" description="Disordered" evidence="1">
    <location>
        <begin position="1"/>
        <end position="27"/>
    </location>
</feature>
<comment type="caution">
    <text evidence="2">The sequence shown here is derived from an EMBL/GenBank/DDBJ whole genome shotgun (WGS) entry which is preliminary data.</text>
</comment>
<sequence length="347" mass="39702">MAVSNPTPQRELRGQRPQRPSPRVVNSAEHQAWLAGHLTPRDRWLVRMLYEHKVFTTHQIVDLAFPSQRAASLRLMSLYRWGVVHRFQPHRDRGSHPLHYVLDTAGAALLAHEHGIDPHDLNYRRDREIGRAYSLQLAHTVGCNSVFTTLVRQTRQRGIGELISWWSAARCAHHWGDIVRPDGYGRWREAGRDVEWFIEWDFGTERLPRLGFKLAGYERLAEHTGIITPVLIWLPSTRREAGARRILADALRSLDHRERVPVATTATDLVRPEQALDANAARWLPLQGKATEGRLRLADLSTRWPRSSTGTPDTTTSARDSIDLPDRAEMPPPTPTPPPLPAYRRRR</sequence>
<protein>
    <submittedName>
        <fullName evidence="2">Uncharacterized protein</fullName>
    </submittedName>
</protein>